<dbReference type="Proteomes" id="UP001497457">
    <property type="component" value="Chromosome 31b"/>
</dbReference>
<proteinExistence type="inferred from homology"/>
<keyword evidence="4" id="KW-0547">Nucleotide-binding</keyword>
<keyword evidence="2" id="KW-0433">Leucine-rich repeat</keyword>
<evidence type="ECO:0000256" key="6">
    <source>
        <dbReference type="ARBA" id="ARBA00022840"/>
    </source>
</evidence>
<gene>
    <name evidence="11" type="ORF">URODEC1_LOCUS82354</name>
</gene>
<protein>
    <submittedName>
        <fullName evidence="11">Uncharacterized protein</fullName>
    </submittedName>
</protein>
<evidence type="ECO:0000256" key="1">
    <source>
        <dbReference type="ARBA" id="ARBA00008894"/>
    </source>
</evidence>
<dbReference type="InterPro" id="IPR058922">
    <property type="entry name" value="WHD_DRP"/>
</dbReference>
<sequence length="1373" mass="156106">MALAFAGRAVAASAISAIVRKSFDYLDRYTKLEGMRSVKERLERTLPQVQLIFDAIDMERIRDQSEALDAWLWQLRDAVEESEDVLDEVEYYKLEKKVKSGGNTVSSSLYKCKRLFIQQFSTTFSVGTFKRMADAMKKLDEVAIGVERFLLLVDHLHSSNLKHICRQDVVNPRETSSFMFEDTIFGRDTERDQIVKSLIEQGGDYQNQEICNVTLFALVGIGGMGKTTLAQAVYNDQRVKQFFDCAMWVCVSNDFDVPALTRKIIQEITGRSTDVTCLNTLQKILSGNLSSKKFLLVFDDVWNDERRTDWEKLLAPLKIGQKGSKIILTTRMQSVVDMAERMLGGMAKCMRLEGLQENDLLALFNKHAFFGVNPSNHVNLQEVSKQIIKKLSGSPLAAKVMGGLLNNSMDCTYWNRMLREDICSIECGNEGVLKVLRLSYHHLSPPLQACFRYCSMFREDYRFTKKELVDLWTCSGLIQLSVDEKQTPEDVGEYYLGILSKKSFIEMRSDVLTHQYHDGREIGMSCYEYYVLHDLLHELARTVSMKECIRISSDAYGIIPETVRHAIIIIKNYTVMTDFSALKKLRTLLISFDQTINQRDQWIVLKKVLNAATKLRVFHVHRCSVMKLPDAFDNLLHLRYLSHPYPWMEGEKRCIWFPCSIYKLYHLRILRSTCSLVSWWLGNLVSLRHLENTVSVIGLCPYFGRLTSLQELNLQCVPHRHGLFASEIKNLKDLRYLEACGLENVNAEEAFLTKLSEKETLNMLSLSWQRSQREAGKDEGVLDHLQPHASLGKLKVSGYNGSRPPCWMENPILTNVTYISLSDCQQLQYLPPLGRLASLKYLYLRNMSTVKTINSSVYGCQNPSGFPSLNVLHIDGLPALDEWVEPEDGNLFPQLEVLVIKCCRSLRNVPALPSTLAYFELVDVGLTTFPATYWSTEPPKFSPFKLKISHCRNLVTVEQMYCFEGLEKLLVEDCENLMHMPMVRLQKLPAVRTFSLLNCPNLIVPQTEINFPSSIRDLNISQCGVYGSFLLKSLCFVTSLITLKLGNCVMTAPQGDVSLPTSIRHLYIDSCGAYESSLLSSLCSLTSLTALKLYNRVMTTPQTHISLPSSIQILDIGSCGVCETSLLNSFCSLTSLTSLQLYDCLMTALPSAEVFKNLATVQHLQIVKCSKLGTLDGIEELANLRELNINGCDQLDKQHIGTSDLHQAVVVCRPHLPKLEKLRISSPFLLQHRPLRGVKSVTHLTIDNSHRYLPEGWLMQNRNHLNCLAVGNATQLVFLPSIMASLNSLKTLEILKAVLLQSLPELPASLERLLIIECHPVLVRRCRKRIGCNWHRIARIRDVKIDHRPSGYGLSSYIGYLWRSPLFHWNTFR</sequence>
<keyword evidence="12" id="KW-1185">Reference proteome</keyword>
<dbReference type="SUPFAM" id="SSF52058">
    <property type="entry name" value="L domain-like"/>
    <property type="match status" value="2"/>
</dbReference>
<organism evidence="11 12">
    <name type="scientific">Urochloa decumbens</name>
    <dbReference type="NCBI Taxonomy" id="240449"/>
    <lineage>
        <taxon>Eukaryota</taxon>
        <taxon>Viridiplantae</taxon>
        <taxon>Streptophyta</taxon>
        <taxon>Embryophyta</taxon>
        <taxon>Tracheophyta</taxon>
        <taxon>Spermatophyta</taxon>
        <taxon>Magnoliopsida</taxon>
        <taxon>Liliopsida</taxon>
        <taxon>Poales</taxon>
        <taxon>Poaceae</taxon>
        <taxon>PACMAD clade</taxon>
        <taxon>Panicoideae</taxon>
        <taxon>Panicodae</taxon>
        <taxon>Paniceae</taxon>
        <taxon>Melinidinae</taxon>
        <taxon>Urochloa</taxon>
    </lineage>
</organism>
<feature type="domain" description="Disease resistance protein winged helix" evidence="9">
    <location>
        <begin position="456"/>
        <end position="540"/>
    </location>
</feature>
<dbReference type="GO" id="GO:0051707">
    <property type="term" value="P:response to other organism"/>
    <property type="evidence" value="ECO:0007669"/>
    <property type="project" value="UniProtKB-ARBA"/>
</dbReference>
<dbReference type="InterPro" id="IPR032675">
    <property type="entry name" value="LRR_dom_sf"/>
</dbReference>
<evidence type="ECO:0000256" key="2">
    <source>
        <dbReference type="ARBA" id="ARBA00022614"/>
    </source>
</evidence>
<dbReference type="PANTHER" id="PTHR36766:SF64">
    <property type="entry name" value="OS12G0206100 PROTEIN"/>
    <property type="match status" value="1"/>
</dbReference>
<dbReference type="GO" id="GO:0005524">
    <property type="term" value="F:ATP binding"/>
    <property type="evidence" value="ECO:0007669"/>
    <property type="project" value="UniProtKB-KW"/>
</dbReference>
<dbReference type="Gene3D" id="3.40.50.300">
    <property type="entry name" value="P-loop containing nucleotide triphosphate hydrolases"/>
    <property type="match status" value="1"/>
</dbReference>
<evidence type="ECO:0000313" key="12">
    <source>
        <dbReference type="Proteomes" id="UP001497457"/>
    </source>
</evidence>
<evidence type="ECO:0000256" key="3">
    <source>
        <dbReference type="ARBA" id="ARBA00022737"/>
    </source>
</evidence>
<dbReference type="Pfam" id="PF00931">
    <property type="entry name" value="NB-ARC"/>
    <property type="match status" value="1"/>
</dbReference>
<dbReference type="Gene3D" id="1.20.5.4130">
    <property type="match status" value="1"/>
</dbReference>
<dbReference type="InterPro" id="IPR036388">
    <property type="entry name" value="WH-like_DNA-bd_sf"/>
</dbReference>
<keyword evidence="5" id="KW-0611">Plant defense</keyword>
<feature type="domain" description="NB-ARC" evidence="7">
    <location>
        <begin position="211"/>
        <end position="369"/>
    </location>
</feature>
<dbReference type="InterPro" id="IPR002182">
    <property type="entry name" value="NB-ARC"/>
</dbReference>
<evidence type="ECO:0000259" key="10">
    <source>
        <dbReference type="Pfam" id="PF25019"/>
    </source>
</evidence>
<dbReference type="Gene3D" id="3.80.10.10">
    <property type="entry name" value="Ribonuclease Inhibitor"/>
    <property type="match status" value="3"/>
</dbReference>
<feature type="domain" description="R13L1/DRL21-like LRR repeat region" evidence="10">
    <location>
        <begin position="726"/>
        <end position="847"/>
    </location>
</feature>
<dbReference type="InterPro" id="IPR027417">
    <property type="entry name" value="P-loop_NTPase"/>
</dbReference>
<dbReference type="SUPFAM" id="SSF52540">
    <property type="entry name" value="P-loop containing nucleoside triphosphate hydrolases"/>
    <property type="match status" value="1"/>
</dbReference>
<dbReference type="Pfam" id="PF18052">
    <property type="entry name" value="Rx_N"/>
    <property type="match status" value="1"/>
</dbReference>
<dbReference type="Gene3D" id="1.10.8.430">
    <property type="entry name" value="Helical domain of apoptotic protease-activating factors"/>
    <property type="match status" value="1"/>
</dbReference>
<dbReference type="PRINTS" id="PR00364">
    <property type="entry name" value="DISEASERSIST"/>
</dbReference>
<accession>A0ABC9D7F8</accession>
<evidence type="ECO:0000259" key="9">
    <source>
        <dbReference type="Pfam" id="PF23559"/>
    </source>
</evidence>
<evidence type="ECO:0000259" key="7">
    <source>
        <dbReference type="Pfam" id="PF00931"/>
    </source>
</evidence>
<dbReference type="FunFam" id="3.40.50.300:FF:001091">
    <property type="entry name" value="Probable disease resistance protein At1g61300"/>
    <property type="match status" value="1"/>
</dbReference>
<dbReference type="EMBL" id="OZ075141">
    <property type="protein sequence ID" value="CAL5032615.1"/>
    <property type="molecule type" value="Genomic_DNA"/>
</dbReference>
<feature type="domain" description="Disease resistance N-terminal" evidence="8">
    <location>
        <begin position="14"/>
        <end position="100"/>
    </location>
</feature>
<dbReference type="Pfam" id="PF25019">
    <property type="entry name" value="LRR_R13L1-DRL21"/>
    <property type="match status" value="1"/>
</dbReference>
<evidence type="ECO:0000256" key="5">
    <source>
        <dbReference type="ARBA" id="ARBA00022821"/>
    </source>
</evidence>
<dbReference type="PANTHER" id="PTHR36766">
    <property type="entry name" value="PLANT BROAD-SPECTRUM MILDEW RESISTANCE PROTEIN RPW8"/>
    <property type="match status" value="1"/>
</dbReference>
<evidence type="ECO:0000259" key="8">
    <source>
        <dbReference type="Pfam" id="PF18052"/>
    </source>
</evidence>
<reference evidence="11" key="1">
    <citation type="submission" date="2024-10" db="EMBL/GenBank/DDBJ databases">
        <authorList>
            <person name="Ryan C."/>
        </authorList>
    </citation>
    <scope>NUCLEOTIDE SEQUENCE [LARGE SCALE GENOMIC DNA]</scope>
</reference>
<dbReference type="GO" id="GO:0006952">
    <property type="term" value="P:defense response"/>
    <property type="evidence" value="ECO:0007669"/>
    <property type="project" value="UniProtKB-KW"/>
</dbReference>
<name>A0ABC9D7F8_9POAL</name>
<comment type="similarity">
    <text evidence="1">Belongs to the disease resistance NB-LRR family.</text>
</comment>
<dbReference type="InterPro" id="IPR056789">
    <property type="entry name" value="LRR_R13L1-DRL21"/>
</dbReference>
<dbReference type="Pfam" id="PF23559">
    <property type="entry name" value="WHD_DRP"/>
    <property type="match status" value="1"/>
</dbReference>
<dbReference type="InterPro" id="IPR042197">
    <property type="entry name" value="Apaf_helical"/>
</dbReference>
<dbReference type="InterPro" id="IPR041118">
    <property type="entry name" value="Rx_N"/>
</dbReference>
<keyword evidence="6" id="KW-0067">ATP-binding</keyword>
<keyword evidence="3" id="KW-0677">Repeat</keyword>
<evidence type="ECO:0000313" key="11">
    <source>
        <dbReference type="EMBL" id="CAL5032615.1"/>
    </source>
</evidence>
<evidence type="ECO:0000256" key="4">
    <source>
        <dbReference type="ARBA" id="ARBA00022741"/>
    </source>
</evidence>
<dbReference type="Gene3D" id="1.10.10.10">
    <property type="entry name" value="Winged helix-like DNA-binding domain superfamily/Winged helix DNA-binding domain"/>
    <property type="match status" value="1"/>
</dbReference>